<evidence type="ECO:0000313" key="7">
    <source>
        <dbReference type="Proteomes" id="UP001201812"/>
    </source>
</evidence>
<dbReference type="InterPro" id="IPR013176">
    <property type="entry name" value="Ccz1"/>
</dbReference>
<evidence type="ECO:0000259" key="5">
    <source>
        <dbReference type="PROSITE" id="PS50174"/>
    </source>
</evidence>
<evidence type="ECO:0000256" key="2">
    <source>
        <dbReference type="ARBA" id="ARBA00007140"/>
    </source>
</evidence>
<evidence type="ECO:0000256" key="4">
    <source>
        <dbReference type="ARBA" id="ARBA00030688"/>
    </source>
</evidence>
<evidence type="ECO:0000256" key="1">
    <source>
        <dbReference type="ARBA" id="ARBA00005352"/>
    </source>
</evidence>
<organism evidence="6 7">
    <name type="scientific">Ditylenchus destructor</name>
    <dbReference type="NCBI Taxonomy" id="166010"/>
    <lineage>
        <taxon>Eukaryota</taxon>
        <taxon>Metazoa</taxon>
        <taxon>Ecdysozoa</taxon>
        <taxon>Nematoda</taxon>
        <taxon>Chromadorea</taxon>
        <taxon>Rhabditida</taxon>
        <taxon>Tylenchina</taxon>
        <taxon>Tylenchomorpha</taxon>
        <taxon>Sphaerularioidea</taxon>
        <taxon>Anguinidae</taxon>
        <taxon>Anguininae</taxon>
        <taxon>Ditylenchus</taxon>
    </lineage>
</organism>
<dbReference type="GO" id="GO:0035658">
    <property type="term" value="C:Mon1-Ccz1 complex"/>
    <property type="evidence" value="ECO:0007669"/>
    <property type="project" value="InterPro"/>
</dbReference>
<feature type="domain" description="G-patch" evidence="5">
    <location>
        <begin position="507"/>
        <end position="557"/>
    </location>
</feature>
<protein>
    <recommendedName>
        <fullName evidence="3">G patch domain-containing protein 11</fullName>
    </recommendedName>
    <alternativeName>
        <fullName evidence="4">Coiled-coil domain-containing protein 75</fullName>
    </alternativeName>
</protein>
<comment type="caution">
    <text evidence="6">The sequence shown here is derived from an EMBL/GenBank/DDBJ whole genome shotgun (WGS) entry which is preliminary data.</text>
</comment>
<sequence>MLADIIDLFFVSHPQSGQKEGREHERVMYYHPGTETIDKKTDVTGFAEAIVNFTSSLTEPNTFCSLPSEEYNYRYINSANSREIVLVVERGEFLIGTCLNKCTENEYFPHLATVKAILIKTYETFRLFFGPLSKLLSSTDTTQFKNLLSRFFTPYLAFLRMNKIPLVDLFAGVDFVPLSNVDYLDVECLVTRCMEEFPEIQHAMFLYQTKLIEYSINKADLIPVYQLLSQNLIPFSLQSELQPELVLDQSRSDNINRPNNHGSKCTGSFITGATADFLGDLSEANFPIVFLSPTASEEFDANSEYVKFELLAYRAMNATFCLFVEVGTINHSEYLPKLAEYLDSRMCGLASRIGDAVVNLPKSFQSDIPFHYVYFNPDSLSLRTSFTSSIALPQSPSVASPLPTSIYKLTYETFDHFAVNSDNDYAQIYIKADNDWWIVFKKMNRRILLLFIPSTPSSNPADICNTTSQILISANREAAEERNTKQPKKAELEKIRLDEGLNQPISSESKGFSLLSKMGYKPGMSIGKKREEGAEGIKEPLNMFFKGNRTGLGHDQEEKEKQQERCNLHLEAMAQRAKTVNVLTDDFRIRKRSAAIKNILIGDIKKIRKACQELDIRLDMDHPEEWWFWPIYHDNSYDVQTTSVDDDLSIVDLKKAMSERTAKVYAKEADAEAKYSYANKKEAPEDLKYHEMDETMLETRLSTIVDYMRMKHFYCPWCGHAFDSQEDLEENCPGRTREDHDE</sequence>
<dbReference type="InterPro" id="IPR025239">
    <property type="entry name" value="DUF4187"/>
</dbReference>
<dbReference type="InterPro" id="IPR000467">
    <property type="entry name" value="G_patch_dom"/>
</dbReference>
<dbReference type="Proteomes" id="UP001201812">
    <property type="component" value="Unassembled WGS sequence"/>
</dbReference>
<keyword evidence="7" id="KW-1185">Reference proteome</keyword>
<dbReference type="GO" id="GO:0016192">
    <property type="term" value="P:vesicle-mediated transport"/>
    <property type="evidence" value="ECO:0007669"/>
    <property type="project" value="InterPro"/>
</dbReference>
<dbReference type="PANTHER" id="PTHR13056:SF0">
    <property type="entry name" value="VACUOLAR FUSION PROTEIN CCZ1 HOMOLOG-RELATED"/>
    <property type="match status" value="1"/>
</dbReference>
<dbReference type="PANTHER" id="PTHR13056">
    <property type="entry name" value="VACUOLAR FUSION PROTEIN CCZ1 HOMOLOG-RELATED"/>
    <property type="match status" value="1"/>
</dbReference>
<dbReference type="Pfam" id="PF19031">
    <property type="entry name" value="Intu_longin_1"/>
    <property type="match status" value="1"/>
</dbReference>
<dbReference type="InterPro" id="IPR043987">
    <property type="entry name" value="CCZ1/INTU/HSP4_longin_1"/>
</dbReference>
<dbReference type="Pfam" id="PF01585">
    <property type="entry name" value="G-patch"/>
    <property type="match status" value="1"/>
</dbReference>
<dbReference type="InterPro" id="IPR043988">
    <property type="entry name" value="CCZ1/INTU_longin_2"/>
</dbReference>
<evidence type="ECO:0000256" key="3">
    <source>
        <dbReference type="ARBA" id="ARBA00021978"/>
    </source>
</evidence>
<comment type="similarity">
    <text evidence="2">Belongs to the GPATCH11 family.</text>
</comment>
<name>A0AAD4NAJ6_9BILA</name>
<comment type="similarity">
    <text evidence="1">Belongs to the CCZ1 family.</text>
</comment>
<dbReference type="PROSITE" id="PS50174">
    <property type="entry name" value="G_PATCH"/>
    <property type="match status" value="1"/>
</dbReference>
<dbReference type="GO" id="GO:0003676">
    <property type="term" value="F:nucleic acid binding"/>
    <property type="evidence" value="ECO:0007669"/>
    <property type="project" value="InterPro"/>
</dbReference>
<proteinExistence type="inferred from homology"/>
<accession>A0AAD4NAJ6</accession>
<evidence type="ECO:0000313" key="6">
    <source>
        <dbReference type="EMBL" id="KAI1720532.1"/>
    </source>
</evidence>
<dbReference type="Pfam" id="PF19032">
    <property type="entry name" value="Intu_longin_2"/>
    <property type="match status" value="1"/>
</dbReference>
<reference evidence="6" key="1">
    <citation type="submission" date="2022-01" db="EMBL/GenBank/DDBJ databases">
        <title>Genome Sequence Resource for Two Populations of Ditylenchus destructor, the Migratory Endoparasitic Phytonematode.</title>
        <authorList>
            <person name="Zhang H."/>
            <person name="Lin R."/>
            <person name="Xie B."/>
        </authorList>
    </citation>
    <scope>NUCLEOTIDE SEQUENCE</scope>
    <source>
        <strain evidence="6">BazhouSP</strain>
    </source>
</reference>
<gene>
    <name evidence="6" type="ORF">DdX_04768</name>
</gene>
<dbReference type="AlphaFoldDB" id="A0AAD4NAJ6"/>
<dbReference type="Pfam" id="PF13821">
    <property type="entry name" value="DUF4187"/>
    <property type="match status" value="1"/>
</dbReference>
<dbReference type="SMART" id="SM00443">
    <property type="entry name" value="G_patch"/>
    <property type="match status" value="1"/>
</dbReference>
<dbReference type="EMBL" id="JAKKPZ010000005">
    <property type="protein sequence ID" value="KAI1720532.1"/>
    <property type="molecule type" value="Genomic_DNA"/>
</dbReference>
<dbReference type="SMART" id="SM01173">
    <property type="entry name" value="DUF4187"/>
    <property type="match status" value="1"/>
</dbReference>